<gene>
    <name evidence="3" type="ORF">NOCA1170197</name>
</gene>
<dbReference type="AlphaFoldDB" id="A0A2P2CBJ6"/>
<dbReference type="SUPFAM" id="SSF52540">
    <property type="entry name" value="P-loop containing nucleoside triphosphate hydrolases"/>
    <property type="match status" value="1"/>
</dbReference>
<dbReference type="GO" id="GO:0004527">
    <property type="term" value="F:exonuclease activity"/>
    <property type="evidence" value="ECO:0007669"/>
    <property type="project" value="UniProtKB-KW"/>
</dbReference>
<organism evidence="3">
    <name type="scientific">metagenome</name>
    <dbReference type="NCBI Taxonomy" id="256318"/>
    <lineage>
        <taxon>unclassified sequences</taxon>
        <taxon>metagenomes</taxon>
    </lineage>
</organism>
<sequence>MRLHQLEVTGFGPFADRVRIDFDALSDAGLFLLSGPTGAGKSSVLDAVCFALYGDVPGDRASAKRLRSDHAGDDVTPRVVLEATLSGRRFRIDRSPAWTRPKKRGTGTTTEQARVVVSERRPSADGTDQWHPLSTRLDEAGHLVTRLVGMTLPQFCQVALLPQGRFQAFLRARSEERHVLLQQVFQTERFDRVERWLRDRRVELRRSAEAHQAAVADLVSRVSEVGAVPAPSDWAQEPAILTAWVEELVATTSDAAAGQAVRVEKAAALETSAADASAAGAELASRQAAHAAAEQAAAARAAEHDDHVARTDRAAAAQRALGVRPLQQVAVAARAVAEEAEQQVRRSRAELAGLVGEDGLDDHRVADHVRAATATLTDLARVRPLQRQADDLDDELSTLAVAREQTRSALQQLATRAQELPAALADLAPRLESATAARARAAELGAGLVTLEGRIAAATTAERLEVEVAAAEQAWRAATETRLEAREALVVIRERRLDGMAAEIALKLAVGACCPVCGSAEHPAPAVPAPGAPDEVAERDARRTVDDLEAVVEAHAQQVRGLAAQRAAALAEAGQSLAELRVALETLTAELADAEREAAAADSLAARCAALTDELASLSDERDSLSTVATRQDTDAAVLASRVAILREQVAAALPDSAAHDDIDLEALTARLQSVETLATQCLDLAAHLVRARGDAEQAGAAARAAATEAGFDTADEAADAWLPATELSALQGRLEQHDREVARVAELLADADLRRAAEAAPPDLDQLALDLRRARESAAAARVLESSLLERHRRLVGLGADVAAALAAWLPVRDELDRVADLAGMVEGKHPDNRWQMRLSAYVLAHRLGQVVDAANLRLSAMSDQRYSLVHTGQRGAGERRGGLSLLVRDDWTGDSRDPATLSGGETFVVSLALALGLADVITDEAGGADLDTLFVDEGFGSLDADTLEDVMDTLDTLRDGGRVVGVVSHVPELQTRIPTQLRVHRGRHGSRTSLHVR</sequence>
<dbReference type="InterPro" id="IPR038729">
    <property type="entry name" value="Rad50/SbcC_AAA"/>
</dbReference>
<dbReference type="PANTHER" id="PTHR32114:SF2">
    <property type="entry name" value="ABC TRANSPORTER ABCH.3"/>
    <property type="match status" value="1"/>
</dbReference>
<dbReference type="Pfam" id="PF13476">
    <property type="entry name" value="AAA_23"/>
    <property type="match status" value="1"/>
</dbReference>
<keyword evidence="3" id="KW-0269">Exonuclease</keyword>
<protein>
    <submittedName>
        <fullName evidence="3">Putative ATP-dependent dsDNA exonuclease</fullName>
    </submittedName>
</protein>
<dbReference type="PANTHER" id="PTHR32114">
    <property type="entry name" value="ABC TRANSPORTER ABCH.3"/>
    <property type="match status" value="1"/>
</dbReference>
<keyword evidence="3" id="KW-0378">Hydrolase</keyword>
<evidence type="ECO:0000313" key="3">
    <source>
        <dbReference type="EMBL" id="CUR59358.1"/>
    </source>
</evidence>
<feature type="coiled-coil region" evidence="1">
    <location>
        <begin position="545"/>
        <end position="621"/>
    </location>
</feature>
<accession>A0A2P2CBJ6</accession>
<dbReference type="GO" id="GO:0016887">
    <property type="term" value="F:ATP hydrolysis activity"/>
    <property type="evidence" value="ECO:0007669"/>
    <property type="project" value="InterPro"/>
</dbReference>
<reference evidence="3" key="1">
    <citation type="submission" date="2015-08" db="EMBL/GenBank/DDBJ databases">
        <authorList>
            <person name="Babu N.S."/>
            <person name="Beckwith C.J."/>
            <person name="Beseler K.G."/>
            <person name="Brison A."/>
            <person name="Carone J.V."/>
            <person name="Caskin T.P."/>
            <person name="Diamond M."/>
            <person name="Durham M.E."/>
            <person name="Foxe J.M."/>
            <person name="Go M."/>
            <person name="Henderson B.A."/>
            <person name="Jones I.B."/>
            <person name="McGettigan J.A."/>
            <person name="Micheletti S.J."/>
            <person name="Nasrallah M.E."/>
            <person name="Ortiz D."/>
            <person name="Piller C.R."/>
            <person name="Privatt S.R."/>
            <person name="Schneider S.L."/>
            <person name="Sharp S."/>
            <person name="Smith T.C."/>
            <person name="Stanton J.D."/>
            <person name="Ullery H.E."/>
            <person name="Wilson R.J."/>
            <person name="Serrano M.G."/>
            <person name="Buck G."/>
            <person name="Lee V."/>
            <person name="Wang Y."/>
            <person name="Carvalho R."/>
            <person name="Voegtly L."/>
            <person name="Shi R."/>
            <person name="Duckworth R."/>
            <person name="Johnson A."/>
            <person name="Loviza R."/>
            <person name="Walstead R."/>
            <person name="Shah Z."/>
            <person name="Kiflezghi M."/>
            <person name="Wade K."/>
            <person name="Ball S.L."/>
            <person name="Bradley K.W."/>
            <person name="Asai D.J."/>
            <person name="Bowman C.A."/>
            <person name="Russell D.A."/>
            <person name="Pope W.H."/>
            <person name="Jacobs-Sera D."/>
            <person name="Hendrix R.W."/>
            <person name="Hatfull G.F."/>
        </authorList>
    </citation>
    <scope>NUCLEOTIDE SEQUENCE</scope>
</reference>
<dbReference type="InterPro" id="IPR027417">
    <property type="entry name" value="P-loop_NTPase"/>
</dbReference>
<dbReference type="Gene3D" id="3.40.50.300">
    <property type="entry name" value="P-loop containing nucleotide triphosphate hydrolases"/>
    <property type="match status" value="2"/>
</dbReference>
<feature type="domain" description="Rad50/SbcC-type AAA" evidence="2">
    <location>
        <begin position="6"/>
        <end position="183"/>
    </location>
</feature>
<dbReference type="GO" id="GO:0006302">
    <property type="term" value="P:double-strand break repair"/>
    <property type="evidence" value="ECO:0007669"/>
    <property type="project" value="InterPro"/>
</dbReference>
<keyword evidence="1" id="KW-0175">Coiled coil</keyword>
<evidence type="ECO:0000259" key="2">
    <source>
        <dbReference type="Pfam" id="PF13476"/>
    </source>
</evidence>
<keyword evidence="3" id="KW-0540">Nuclease</keyword>
<evidence type="ECO:0000256" key="1">
    <source>
        <dbReference type="SAM" id="Coils"/>
    </source>
</evidence>
<name>A0A2P2CBJ6_9ZZZZ</name>
<proteinExistence type="predicted"/>
<dbReference type="EMBL" id="CZKB01000009">
    <property type="protein sequence ID" value="CUR59358.1"/>
    <property type="molecule type" value="Genomic_DNA"/>
</dbReference>
<feature type="coiled-coil region" evidence="1">
    <location>
        <begin position="330"/>
        <end position="357"/>
    </location>
</feature>
<dbReference type="Pfam" id="PF13558">
    <property type="entry name" value="SbcC_Walker_B"/>
    <property type="match status" value="1"/>
</dbReference>